<evidence type="ECO:0000313" key="8">
    <source>
        <dbReference type="Proteomes" id="UP000486602"/>
    </source>
</evidence>
<organism evidence="7 8">
    <name type="scientific">Cryomorpha ignava</name>
    <dbReference type="NCBI Taxonomy" id="101383"/>
    <lineage>
        <taxon>Bacteria</taxon>
        <taxon>Pseudomonadati</taxon>
        <taxon>Bacteroidota</taxon>
        <taxon>Flavobacteriia</taxon>
        <taxon>Flavobacteriales</taxon>
        <taxon>Cryomorphaceae</taxon>
        <taxon>Cryomorpha</taxon>
    </lineage>
</organism>
<evidence type="ECO:0000256" key="3">
    <source>
        <dbReference type="ARBA" id="ARBA00023180"/>
    </source>
</evidence>
<keyword evidence="1" id="KW-0645">Protease</keyword>
<dbReference type="PANTHER" id="PTHR11731:SF193">
    <property type="entry name" value="DIPEPTIDYL PEPTIDASE 9"/>
    <property type="match status" value="1"/>
</dbReference>
<feature type="signal peptide" evidence="4">
    <location>
        <begin position="1"/>
        <end position="20"/>
    </location>
</feature>
<dbReference type="InterPro" id="IPR050278">
    <property type="entry name" value="Serine_Prot_S9B/DPPIV"/>
</dbReference>
<evidence type="ECO:0000256" key="1">
    <source>
        <dbReference type="ARBA" id="ARBA00022670"/>
    </source>
</evidence>
<dbReference type="SUPFAM" id="SSF82171">
    <property type="entry name" value="DPP6 N-terminal domain-like"/>
    <property type="match status" value="1"/>
</dbReference>
<name>A0A7K3WQV7_9FLAO</name>
<dbReference type="InterPro" id="IPR029058">
    <property type="entry name" value="AB_hydrolase_fold"/>
</dbReference>
<dbReference type="Pfam" id="PF00930">
    <property type="entry name" value="DPPIV_N"/>
    <property type="match status" value="1"/>
</dbReference>
<feature type="domain" description="Dipeptidylpeptidase IV N-terminal" evidence="6">
    <location>
        <begin position="101"/>
        <end position="467"/>
    </location>
</feature>
<evidence type="ECO:0000313" key="7">
    <source>
        <dbReference type="EMBL" id="NEN23095.1"/>
    </source>
</evidence>
<dbReference type="SUPFAM" id="SSF53474">
    <property type="entry name" value="alpha/beta-Hydrolases"/>
    <property type="match status" value="1"/>
</dbReference>
<dbReference type="GO" id="GO:0006508">
    <property type="term" value="P:proteolysis"/>
    <property type="evidence" value="ECO:0007669"/>
    <property type="project" value="UniProtKB-KW"/>
</dbReference>
<dbReference type="InterPro" id="IPR002471">
    <property type="entry name" value="Pept_S9_AS"/>
</dbReference>
<evidence type="ECO:0000259" key="6">
    <source>
        <dbReference type="Pfam" id="PF00930"/>
    </source>
</evidence>
<keyword evidence="8" id="KW-1185">Reference proteome</keyword>
<dbReference type="Proteomes" id="UP000486602">
    <property type="component" value="Unassembled WGS sequence"/>
</dbReference>
<dbReference type="AlphaFoldDB" id="A0A7K3WQV7"/>
<dbReference type="InterPro" id="IPR001375">
    <property type="entry name" value="Peptidase_S9_cat"/>
</dbReference>
<evidence type="ECO:0000259" key="5">
    <source>
        <dbReference type="Pfam" id="PF00326"/>
    </source>
</evidence>
<dbReference type="Pfam" id="PF00326">
    <property type="entry name" value="Peptidase_S9"/>
    <property type="match status" value="1"/>
</dbReference>
<evidence type="ECO:0000256" key="2">
    <source>
        <dbReference type="ARBA" id="ARBA00022801"/>
    </source>
</evidence>
<keyword evidence="2" id="KW-0378">Hydrolase</keyword>
<keyword evidence="3" id="KW-0325">Glycoprotein</keyword>
<keyword evidence="4" id="KW-0732">Signal</keyword>
<dbReference type="PANTHER" id="PTHR11731">
    <property type="entry name" value="PROTEASE FAMILY S9B,C DIPEPTIDYL-PEPTIDASE IV-RELATED"/>
    <property type="match status" value="1"/>
</dbReference>
<dbReference type="GO" id="GO:0004252">
    <property type="term" value="F:serine-type endopeptidase activity"/>
    <property type="evidence" value="ECO:0007669"/>
    <property type="project" value="InterPro"/>
</dbReference>
<protein>
    <submittedName>
        <fullName evidence="7">Prolyl oligopeptidase family serine peptidase</fullName>
    </submittedName>
</protein>
<proteinExistence type="predicted"/>
<feature type="domain" description="Peptidase S9 prolyl oligopeptidase catalytic" evidence="5">
    <location>
        <begin position="558"/>
        <end position="751"/>
    </location>
</feature>
<dbReference type="PROSITE" id="PS00708">
    <property type="entry name" value="PRO_ENDOPEP_SER"/>
    <property type="match status" value="1"/>
</dbReference>
<dbReference type="Gene3D" id="2.140.10.30">
    <property type="entry name" value="Dipeptidylpeptidase IV, N-terminal domain"/>
    <property type="match status" value="1"/>
</dbReference>
<accession>A0A7K3WQV7</accession>
<evidence type="ECO:0000256" key="4">
    <source>
        <dbReference type="SAM" id="SignalP"/>
    </source>
</evidence>
<dbReference type="EMBL" id="JAAGVY010000008">
    <property type="protein sequence ID" value="NEN23095.1"/>
    <property type="molecule type" value="Genomic_DNA"/>
</dbReference>
<sequence length="752" mass="86716">MIYRVSLAIFCLLSVTVATAQDNKISIEKIWKQGTYSPEYVQGIVSMSDGIHYTRSVSEGSNQYIVKYAYESGNAVDTLIRSSDYEGVDGNEIQFSSYSFSPNEEKILIATDEESIYRRSSKANFYAIDLNSNEIRPITNFELGKQQLAAFSPTENQVAFVRKNDLFISNLDVRTETRVTDDGKWGEIINGAVDWVYEEEFGFARGFYWSPKGSKIAYYRFDESKVKNFDMLIYDNLYPTTYDFKYPKAGEDNSKVGIMVYDLKKSAKVEIDANAQADQYIPRIKWTQNDDELAIMRLNRHQNHLEFLLANVANPNKHITVKTIYDEKSDTYIEVNDNLIFLNDNKHFLWNSEKDGWNHIYMYDLKGTEVAQLTKGTWEVVEFYGADQNDNKLYFSAAIESPLEREVYSLDYQPVFKTYNKTKSTVVPAKDMRGELTKLTPNGHTNDASFSKSFDYFINFETAADMPYKIALFNSKGRKIRNLETNAALQKKIDQLDISKKEFGTFKTVSNIDLNYWIIKPKNFDPTKAYPAIFMIYGGPGRNTVTDSWDGSNYFWHQMLAQEGYIVISVDPRGTMYRGKDFKHSTYLELGKLETEDMIEAAKFFGNQKYIDQNRLGMMGWSYGGFMTSLAMTKGADYFKMGIAVAPVTNWRYYDSIYTERFMRTPQENAKGYDQNSPINFVNQLNGAYLLIHGSADDNVHYQNTMEMVKALVDADKQFDLFIYPNKNHGIYGGNTRFHLYTKMTNFIKDNL</sequence>
<feature type="chain" id="PRO_5029561600" evidence="4">
    <location>
        <begin position="21"/>
        <end position="752"/>
    </location>
</feature>
<gene>
    <name evidence="7" type="ORF">G3O08_06235</name>
</gene>
<comment type="caution">
    <text evidence="7">The sequence shown here is derived from an EMBL/GenBank/DDBJ whole genome shotgun (WGS) entry which is preliminary data.</text>
</comment>
<dbReference type="Gene3D" id="3.40.50.1820">
    <property type="entry name" value="alpha/beta hydrolase"/>
    <property type="match status" value="1"/>
</dbReference>
<dbReference type="FunFam" id="3.40.50.1820:FF:000003">
    <property type="entry name" value="Dipeptidyl peptidase 4"/>
    <property type="match status" value="1"/>
</dbReference>
<dbReference type="GO" id="GO:0008239">
    <property type="term" value="F:dipeptidyl-peptidase activity"/>
    <property type="evidence" value="ECO:0007669"/>
    <property type="project" value="TreeGrafter"/>
</dbReference>
<reference evidence="7 8" key="1">
    <citation type="submission" date="2020-02" db="EMBL/GenBank/DDBJ databases">
        <title>Out from the shadows clarifying the taxonomy of the family Cryomorphaceae and related taxa by utilizing the GTDB taxonomic framework.</title>
        <authorList>
            <person name="Bowman J.P."/>
        </authorList>
    </citation>
    <scope>NUCLEOTIDE SEQUENCE [LARGE SCALE GENOMIC DNA]</scope>
    <source>
        <strain evidence="7 8">QSSC 1-22</strain>
    </source>
</reference>
<dbReference type="InterPro" id="IPR002469">
    <property type="entry name" value="Peptidase_S9B_N"/>
</dbReference>